<keyword evidence="2" id="KW-1185">Reference proteome</keyword>
<dbReference type="EMBL" id="BPLR01003451">
    <property type="protein sequence ID" value="GIX84789.1"/>
    <property type="molecule type" value="Genomic_DNA"/>
</dbReference>
<name>A0AAV4NJ01_CAEEX</name>
<sequence>MGKYETSSSFQPLMKFANSRLKEKKLHFQKNTGRFKLSCNYSCRKHYYTYGIKADCTLVFTTTLISRFCACFNLLKQSFVCSAFQRSAKLFGAIALREGLKGGCSISLKGDIV</sequence>
<dbReference type="Proteomes" id="UP001054945">
    <property type="component" value="Unassembled WGS sequence"/>
</dbReference>
<gene>
    <name evidence="1" type="ORF">CEXT_603101</name>
</gene>
<proteinExistence type="predicted"/>
<protein>
    <submittedName>
        <fullName evidence="1">Uncharacterized protein</fullName>
    </submittedName>
</protein>
<accession>A0AAV4NJ01</accession>
<reference evidence="1 2" key="1">
    <citation type="submission" date="2021-06" db="EMBL/GenBank/DDBJ databases">
        <title>Caerostris extrusa draft genome.</title>
        <authorList>
            <person name="Kono N."/>
            <person name="Arakawa K."/>
        </authorList>
    </citation>
    <scope>NUCLEOTIDE SEQUENCE [LARGE SCALE GENOMIC DNA]</scope>
</reference>
<dbReference type="AlphaFoldDB" id="A0AAV4NJ01"/>
<comment type="caution">
    <text evidence="1">The sequence shown here is derived from an EMBL/GenBank/DDBJ whole genome shotgun (WGS) entry which is preliminary data.</text>
</comment>
<evidence type="ECO:0000313" key="2">
    <source>
        <dbReference type="Proteomes" id="UP001054945"/>
    </source>
</evidence>
<evidence type="ECO:0000313" key="1">
    <source>
        <dbReference type="EMBL" id="GIX84789.1"/>
    </source>
</evidence>
<organism evidence="1 2">
    <name type="scientific">Caerostris extrusa</name>
    <name type="common">Bark spider</name>
    <name type="synonym">Caerostris bankana</name>
    <dbReference type="NCBI Taxonomy" id="172846"/>
    <lineage>
        <taxon>Eukaryota</taxon>
        <taxon>Metazoa</taxon>
        <taxon>Ecdysozoa</taxon>
        <taxon>Arthropoda</taxon>
        <taxon>Chelicerata</taxon>
        <taxon>Arachnida</taxon>
        <taxon>Araneae</taxon>
        <taxon>Araneomorphae</taxon>
        <taxon>Entelegynae</taxon>
        <taxon>Araneoidea</taxon>
        <taxon>Araneidae</taxon>
        <taxon>Caerostris</taxon>
    </lineage>
</organism>